<keyword evidence="1" id="KW-0812">Transmembrane</keyword>
<reference evidence="2 3" key="1">
    <citation type="journal article" date="2019" name="Int. J. Syst. Evol. Microbiol.">
        <title>The Global Catalogue of Microorganisms (GCM) 10K type strain sequencing project: providing services to taxonomists for standard genome sequencing and annotation.</title>
        <authorList>
            <consortium name="The Broad Institute Genomics Platform"/>
            <consortium name="The Broad Institute Genome Sequencing Center for Infectious Disease"/>
            <person name="Wu L."/>
            <person name="Ma J."/>
        </authorList>
    </citation>
    <scope>NUCLEOTIDE SEQUENCE [LARGE SCALE GENOMIC DNA]</scope>
    <source>
        <strain evidence="2 3">JCM 13929</strain>
    </source>
</reference>
<accession>A0ABN2HMS3</accession>
<protein>
    <submittedName>
        <fullName evidence="2">Uncharacterized protein</fullName>
    </submittedName>
</protein>
<organism evidence="2 3">
    <name type="scientific">Nonomuraea maheshkhaliensis</name>
    <dbReference type="NCBI Taxonomy" id="419590"/>
    <lineage>
        <taxon>Bacteria</taxon>
        <taxon>Bacillati</taxon>
        <taxon>Actinomycetota</taxon>
        <taxon>Actinomycetes</taxon>
        <taxon>Streptosporangiales</taxon>
        <taxon>Streptosporangiaceae</taxon>
        <taxon>Nonomuraea</taxon>
    </lineage>
</organism>
<evidence type="ECO:0000256" key="1">
    <source>
        <dbReference type="SAM" id="Phobius"/>
    </source>
</evidence>
<dbReference type="Proteomes" id="UP001500064">
    <property type="component" value="Unassembled WGS sequence"/>
</dbReference>
<keyword evidence="3" id="KW-1185">Reference proteome</keyword>
<proteinExistence type="predicted"/>
<feature type="transmembrane region" description="Helical" evidence="1">
    <location>
        <begin position="34"/>
        <end position="53"/>
    </location>
</feature>
<sequence length="83" mass="9390">MLAEKGVTAYRLAGMIDSTHYQIYRLTHGQSTSFGYLARLVPVFGLVAVANIITDQETRKAFIYWCPMPERPKSKSPRKSPNN</sequence>
<evidence type="ECO:0000313" key="3">
    <source>
        <dbReference type="Proteomes" id="UP001500064"/>
    </source>
</evidence>
<keyword evidence="1" id="KW-0472">Membrane</keyword>
<comment type="caution">
    <text evidence="2">The sequence shown here is derived from an EMBL/GenBank/DDBJ whole genome shotgun (WGS) entry which is preliminary data.</text>
</comment>
<name>A0ABN2HMS3_9ACTN</name>
<evidence type="ECO:0000313" key="2">
    <source>
        <dbReference type="EMBL" id="GAA1690425.1"/>
    </source>
</evidence>
<keyword evidence="1" id="KW-1133">Transmembrane helix</keyword>
<gene>
    <name evidence="2" type="ORF">GCM10009733_103280</name>
</gene>
<dbReference type="EMBL" id="BAAAMU010000171">
    <property type="protein sequence ID" value="GAA1690425.1"/>
    <property type="molecule type" value="Genomic_DNA"/>
</dbReference>